<keyword evidence="1" id="KW-0805">Transcription regulation</keyword>
<evidence type="ECO:0000256" key="2">
    <source>
        <dbReference type="ARBA" id="ARBA00023125"/>
    </source>
</evidence>
<dbReference type="Gene3D" id="1.10.357.10">
    <property type="entry name" value="Tetracycline Repressor, domain 2"/>
    <property type="match status" value="1"/>
</dbReference>
<dbReference type="PRINTS" id="PR00455">
    <property type="entry name" value="HTHTETR"/>
</dbReference>
<evidence type="ECO:0000256" key="1">
    <source>
        <dbReference type="ARBA" id="ARBA00023015"/>
    </source>
</evidence>
<comment type="caution">
    <text evidence="6">The sequence shown here is derived from an EMBL/GenBank/DDBJ whole genome shotgun (WGS) entry which is preliminary data.</text>
</comment>
<dbReference type="PANTHER" id="PTHR30055">
    <property type="entry name" value="HTH-TYPE TRANSCRIPTIONAL REGULATOR RUTR"/>
    <property type="match status" value="1"/>
</dbReference>
<dbReference type="GO" id="GO:0000976">
    <property type="term" value="F:transcription cis-regulatory region binding"/>
    <property type="evidence" value="ECO:0007669"/>
    <property type="project" value="TreeGrafter"/>
</dbReference>
<protein>
    <recommendedName>
        <fullName evidence="5">HTH tetR-type domain-containing protein</fullName>
    </recommendedName>
</protein>
<feature type="DNA-binding region" description="H-T-H motif" evidence="4">
    <location>
        <begin position="31"/>
        <end position="50"/>
    </location>
</feature>
<dbReference type="InterPro" id="IPR001647">
    <property type="entry name" value="HTH_TetR"/>
</dbReference>
<evidence type="ECO:0000256" key="4">
    <source>
        <dbReference type="PROSITE-ProRule" id="PRU00335"/>
    </source>
</evidence>
<dbReference type="AlphaFoldDB" id="A0A855X2C4"/>
<dbReference type="InterPro" id="IPR050109">
    <property type="entry name" value="HTH-type_TetR-like_transc_reg"/>
</dbReference>
<dbReference type="InterPro" id="IPR036271">
    <property type="entry name" value="Tet_transcr_reg_TetR-rel_C_sf"/>
</dbReference>
<dbReference type="SUPFAM" id="SSF46689">
    <property type="entry name" value="Homeodomain-like"/>
    <property type="match status" value="1"/>
</dbReference>
<accession>A0A855X2C4</accession>
<dbReference type="EMBL" id="PQAP01000046">
    <property type="protein sequence ID" value="PWB73864.1"/>
    <property type="molecule type" value="Genomic_DNA"/>
</dbReference>
<sequence length="225" mass="25991">MANNLAQTGTVTGIIEAAARLFSRFGYTRVTMEEIAAEAGLKKGSLYYYYAAKEDLFREVVETRRNEFRSRVMLILKASESASERLEDYALARFDYFKNLQALNIPDFRESSGRARVLMEMFTRHAQEELEWLTELLESGRLRGEFHVPSSRKMAELLLHVLQGLRLRFMRESENLRPDNAAFTRLRREIVMFTGVLLTGIQCGRPARPTGTSRVTTRVRGRKQR</sequence>
<dbReference type="PROSITE" id="PS50977">
    <property type="entry name" value="HTH_TETR_2"/>
    <property type="match status" value="1"/>
</dbReference>
<dbReference type="SUPFAM" id="SSF48498">
    <property type="entry name" value="Tetracyclin repressor-like, C-terminal domain"/>
    <property type="match status" value="1"/>
</dbReference>
<keyword evidence="3" id="KW-0804">Transcription</keyword>
<reference evidence="6 7" key="1">
    <citation type="journal article" date="2018" name="ISME J.">
        <title>A methanotrophic archaeon couples anaerobic oxidation of methane to Fe(III) reduction.</title>
        <authorList>
            <person name="Cai C."/>
            <person name="Leu A.O."/>
            <person name="Xie G.J."/>
            <person name="Guo J."/>
            <person name="Feng Y."/>
            <person name="Zhao J.X."/>
            <person name="Tyson G.W."/>
            <person name="Yuan Z."/>
            <person name="Hu S."/>
        </authorList>
    </citation>
    <scope>NUCLEOTIDE SEQUENCE [LARGE SCALE GENOMIC DNA]</scope>
    <source>
        <strain evidence="6">FeB_12</strain>
    </source>
</reference>
<dbReference type="Pfam" id="PF00440">
    <property type="entry name" value="TetR_N"/>
    <property type="match status" value="1"/>
</dbReference>
<name>A0A855X2C4_9BACT</name>
<proteinExistence type="predicted"/>
<evidence type="ECO:0000256" key="3">
    <source>
        <dbReference type="ARBA" id="ARBA00023163"/>
    </source>
</evidence>
<evidence type="ECO:0000259" key="5">
    <source>
        <dbReference type="PROSITE" id="PS50977"/>
    </source>
</evidence>
<organism evidence="6 7">
    <name type="scientific">candidate division GN15 bacterium</name>
    <dbReference type="NCBI Taxonomy" id="2072418"/>
    <lineage>
        <taxon>Bacteria</taxon>
        <taxon>candidate division GN15</taxon>
    </lineage>
</organism>
<keyword evidence="2 4" id="KW-0238">DNA-binding</keyword>
<dbReference type="GO" id="GO:0003700">
    <property type="term" value="F:DNA-binding transcription factor activity"/>
    <property type="evidence" value="ECO:0007669"/>
    <property type="project" value="TreeGrafter"/>
</dbReference>
<dbReference type="PANTHER" id="PTHR30055:SF234">
    <property type="entry name" value="HTH-TYPE TRANSCRIPTIONAL REGULATOR BETI"/>
    <property type="match status" value="1"/>
</dbReference>
<dbReference type="Proteomes" id="UP000250918">
    <property type="component" value="Unassembled WGS sequence"/>
</dbReference>
<dbReference type="Gene3D" id="1.10.10.60">
    <property type="entry name" value="Homeodomain-like"/>
    <property type="match status" value="1"/>
</dbReference>
<dbReference type="InterPro" id="IPR009057">
    <property type="entry name" value="Homeodomain-like_sf"/>
</dbReference>
<evidence type="ECO:0000313" key="6">
    <source>
        <dbReference type="EMBL" id="PWB73864.1"/>
    </source>
</evidence>
<feature type="domain" description="HTH tetR-type" evidence="5">
    <location>
        <begin position="8"/>
        <end position="68"/>
    </location>
</feature>
<evidence type="ECO:0000313" key="7">
    <source>
        <dbReference type="Proteomes" id="UP000250918"/>
    </source>
</evidence>
<gene>
    <name evidence="6" type="ORF">C3F09_04680</name>
</gene>